<evidence type="ECO:0000313" key="2">
    <source>
        <dbReference type="Proteomes" id="UP000232722"/>
    </source>
</evidence>
<dbReference type="Proteomes" id="UP000232722">
    <property type="component" value="Unassembled WGS sequence"/>
</dbReference>
<dbReference type="EMBL" id="LLXJ01004647">
    <property type="protein sequence ID" value="PKB95576.1"/>
    <property type="molecule type" value="Genomic_DNA"/>
</dbReference>
<gene>
    <name evidence="1" type="ORF">RhiirA5_436457</name>
</gene>
<accession>A0A2N0NM13</accession>
<name>A0A2N0NM13_9GLOM</name>
<dbReference type="VEuPathDB" id="FungiDB:FUN_006548"/>
<dbReference type="VEuPathDB" id="FungiDB:RhiirFUN_020109"/>
<protein>
    <submittedName>
        <fullName evidence="1">Uncharacterized protein</fullName>
    </submittedName>
</protein>
<organism evidence="1 2">
    <name type="scientific">Rhizophagus irregularis</name>
    <dbReference type="NCBI Taxonomy" id="588596"/>
    <lineage>
        <taxon>Eukaryota</taxon>
        <taxon>Fungi</taxon>
        <taxon>Fungi incertae sedis</taxon>
        <taxon>Mucoromycota</taxon>
        <taxon>Glomeromycotina</taxon>
        <taxon>Glomeromycetes</taxon>
        <taxon>Glomerales</taxon>
        <taxon>Glomeraceae</taxon>
        <taxon>Rhizophagus</taxon>
    </lineage>
</organism>
<reference evidence="1 2" key="1">
    <citation type="submission" date="2016-04" db="EMBL/GenBank/DDBJ databases">
        <title>Genome analyses suggest a sexual origin of heterokaryosis in a supposedly ancient asexual fungus.</title>
        <authorList>
            <person name="Ropars J."/>
            <person name="Sedzielewska K."/>
            <person name="Noel J."/>
            <person name="Charron P."/>
            <person name="Farinelli L."/>
            <person name="Marton T."/>
            <person name="Kruger M."/>
            <person name="Pelin A."/>
            <person name="Brachmann A."/>
            <person name="Corradi N."/>
        </authorList>
    </citation>
    <scope>NUCLEOTIDE SEQUENCE [LARGE SCALE GENOMIC DNA]</scope>
    <source>
        <strain evidence="1 2">A5</strain>
    </source>
</reference>
<dbReference type="AlphaFoldDB" id="A0A2N0NM13"/>
<reference evidence="1 2" key="2">
    <citation type="submission" date="2017-09" db="EMBL/GenBank/DDBJ databases">
        <title>Extensive intraspecific genome diversity in a model arbuscular mycorrhizal fungus.</title>
        <authorList>
            <person name="Chen E.C."/>
            <person name="Morin E."/>
            <person name="Beaudet D."/>
            <person name="Noel J."/>
            <person name="Ndikumana S."/>
            <person name="Charron P."/>
            <person name="St-Onge C."/>
            <person name="Giorgi J."/>
            <person name="Grigoriev I.V."/>
            <person name="Roux C."/>
            <person name="Martin F.M."/>
            <person name="Corradi N."/>
        </authorList>
    </citation>
    <scope>NUCLEOTIDE SEQUENCE [LARGE SCALE GENOMIC DNA]</scope>
    <source>
        <strain evidence="1 2">A5</strain>
    </source>
</reference>
<dbReference type="VEuPathDB" id="FungiDB:RhiirA1_468875"/>
<sequence length="90" mass="10456">MTIGIYYQPEQLIFIDESSKDEHKVLDINEQYTNLTSYVQYTTPTHLVSYITPDEQYADDILTHFTSYIPDRYAATLAYFTSNIDDTALT</sequence>
<proteinExistence type="predicted"/>
<comment type="caution">
    <text evidence="1">The sequence shown here is derived from an EMBL/GenBank/DDBJ whole genome shotgun (WGS) entry which is preliminary data.</text>
</comment>
<evidence type="ECO:0000313" key="1">
    <source>
        <dbReference type="EMBL" id="PKB95576.1"/>
    </source>
</evidence>